<sequence>RRQRTESRPTSFILHAVMEVMQEGALAQNKSLGVTDGDAEREGISSDSKEWLVVLQTELPALIVPSQSRVVLDHKLHLLTLAYSLQSPKVCTRLDRLL</sequence>
<name>A0ACB9XRU6_CHAAC</name>
<protein>
    <submittedName>
        <fullName evidence="1">Uncharacterized protein</fullName>
    </submittedName>
</protein>
<dbReference type="Proteomes" id="UP001057452">
    <property type="component" value="Chromosome 4"/>
</dbReference>
<evidence type="ECO:0000313" key="2">
    <source>
        <dbReference type="Proteomes" id="UP001057452"/>
    </source>
</evidence>
<keyword evidence="2" id="KW-1185">Reference proteome</keyword>
<dbReference type="EMBL" id="CM043788">
    <property type="protein sequence ID" value="KAI4829169.1"/>
    <property type="molecule type" value="Genomic_DNA"/>
</dbReference>
<feature type="non-terminal residue" evidence="1">
    <location>
        <position position="1"/>
    </location>
</feature>
<feature type="non-terminal residue" evidence="1">
    <location>
        <position position="98"/>
    </location>
</feature>
<organism evidence="1 2">
    <name type="scientific">Chaenocephalus aceratus</name>
    <name type="common">Blackfin icefish</name>
    <name type="synonym">Chaenichthys aceratus</name>
    <dbReference type="NCBI Taxonomy" id="36190"/>
    <lineage>
        <taxon>Eukaryota</taxon>
        <taxon>Metazoa</taxon>
        <taxon>Chordata</taxon>
        <taxon>Craniata</taxon>
        <taxon>Vertebrata</taxon>
        <taxon>Euteleostomi</taxon>
        <taxon>Actinopterygii</taxon>
        <taxon>Neopterygii</taxon>
        <taxon>Teleostei</taxon>
        <taxon>Neoteleostei</taxon>
        <taxon>Acanthomorphata</taxon>
        <taxon>Eupercaria</taxon>
        <taxon>Perciformes</taxon>
        <taxon>Notothenioidei</taxon>
        <taxon>Channichthyidae</taxon>
        <taxon>Chaenocephalus</taxon>
    </lineage>
</organism>
<gene>
    <name evidence="1" type="ORF">KUCAC02_023230</name>
</gene>
<accession>A0ACB9XRU6</accession>
<proteinExistence type="predicted"/>
<reference evidence="1" key="1">
    <citation type="submission" date="2022-05" db="EMBL/GenBank/DDBJ databases">
        <title>Chromosome-level genome of Chaenocephalus aceratus.</title>
        <authorList>
            <person name="Park H."/>
        </authorList>
    </citation>
    <scope>NUCLEOTIDE SEQUENCE</scope>
    <source>
        <strain evidence="1">KU_202001</strain>
    </source>
</reference>
<evidence type="ECO:0000313" key="1">
    <source>
        <dbReference type="EMBL" id="KAI4829169.1"/>
    </source>
</evidence>
<comment type="caution">
    <text evidence="1">The sequence shown here is derived from an EMBL/GenBank/DDBJ whole genome shotgun (WGS) entry which is preliminary data.</text>
</comment>